<dbReference type="AlphaFoldDB" id="A0A170ZJ10"/>
<dbReference type="EMBL" id="BDCR01000003">
    <property type="protein sequence ID" value="GAT62716.1"/>
    <property type="molecule type" value="Genomic_DNA"/>
</dbReference>
<protein>
    <submittedName>
        <fullName evidence="1">Lipopolysaccharide kinase Kdo/WaaP family protein</fullName>
    </submittedName>
</protein>
<reference evidence="2" key="2">
    <citation type="journal article" date="2017" name="Genome Announc.">
        <title>Draft genome sequence of Paludibacter jiangxiensis NM7(T), a propionate-producing fermentative bacterium.</title>
        <authorList>
            <person name="Qiu Y.-L."/>
            <person name="Tourlousse D.M."/>
            <person name="Matsuura N."/>
            <person name="Ohashi A."/>
            <person name="Sekiguchi Y."/>
        </authorList>
    </citation>
    <scope>NUCLEOTIDE SEQUENCE [LARGE SCALE GENOMIC DNA]</scope>
    <source>
        <strain evidence="2">NM7</strain>
    </source>
</reference>
<accession>A0A170ZJ10</accession>
<organism evidence="1 2">
    <name type="scientific">Paludibacter jiangxiensis</name>
    <dbReference type="NCBI Taxonomy" id="681398"/>
    <lineage>
        <taxon>Bacteria</taxon>
        <taxon>Pseudomonadati</taxon>
        <taxon>Bacteroidota</taxon>
        <taxon>Bacteroidia</taxon>
        <taxon>Bacteroidales</taxon>
        <taxon>Paludibacteraceae</taxon>
        <taxon>Paludibacter</taxon>
    </lineage>
</organism>
<dbReference type="Proteomes" id="UP000076586">
    <property type="component" value="Unassembled WGS sequence"/>
</dbReference>
<proteinExistence type="predicted"/>
<dbReference type="RefSeq" id="WP_068703279.1">
    <property type="nucleotide sequence ID" value="NZ_BDCR01000003.1"/>
</dbReference>
<keyword evidence="1" id="KW-0808">Transferase</keyword>
<dbReference type="Pfam" id="PF06293">
    <property type="entry name" value="Kdo"/>
    <property type="match status" value="1"/>
</dbReference>
<keyword evidence="2" id="KW-1185">Reference proteome</keyword>
<comment type="caution">
    <text evidence="1">The sequence shown here is derived from an EMBL/GenBank/DDBJ whole genome shotgun (WGS) entry which is preliminary data.</text>
</comment>
<keyword evidence="1" id="KW-0418">Kinase</keyword>
<evidence type="ECO:0000313" key="2">
    <source>
        <dbReference type="Proteomes" id="UP000076586"/>
    </source>
</evidence>
<evidence type="ECO:0000313" key="1">
    <source>
        <dbReference type="EMBL" id="GAT62716.1"/>
    </source>
</evidence>
<dbReference type="STRING" id="681398.PJIAN_319"/>
<reference evidence="2" key="1">
    <citation type="submission" date="2016-04" db="EMBL/GenBank/DDBJ databases">
        <title>Draft genome sequence of Paludibacter jiangxiensis strain NM7.</title>
        <authorList>
            <person name="Qiu Y."/>
            <person name="Matsuura N."/>
            <person name="Ohashi A."/>
            <person name="Tourlousse M.D."/>
            <person name="Sekiguchi Y."/>
        </authorList>
    </citation>
    <scope>NUCLEOTIDE SEQUENCE [LARGE SCALE GENOMIC DNA]</scope>
    <source>
        <strain evidence="2">NM7</strain>
    </source>
</reference>
<dbReference type="GO" id="GO:0016301">
    <property type="term" value="F:kinase activity"/>
    <property type="evidence" value="ECO:0007669"/>
    <property type="project" value="UniProtKB-KW"/>
</dbReference>
<name>A0A170ZJ10_9BACT</name>
<dbReference type="OrthoDB" id="9773772at2"/>
<gene>
    <name evidence="1" type="ORF">PJIAN_319</name>
</gene>
<sequence>MKTVVIIAPAYQQYTSFIHSLPQIFNSEGTSIYKARNEIKNFERNGKLFTVKGYKRPHIINQIAYGTFRQSKAKRAYDYALRLLEKNISTPEPVAYIEQYACGLLCNSYFVSLFATESHLLRELHDYKVEGNEALLNALAAYTAYVHERDVFPIDYSPGNVLFENEDGIFRFTLLDINRMQFRVVTQKMAARCFRRFTMDKTLIGFIACEYARIRGYEPTAFANEAIKHHTNFWKTR</sequence>